<dbReference type="GO" id="GO:0006351">
    <property type="term" value="P:DNA-templated transcription"/>
    <property type="evidence" value="ECO:0007669"/>
    <property type="project" value="TreeGrafter"/>
</dbReference>
<dbReference type="Proteomes" id="UP000321562">
    <property type="component" value="Unassembled WGS sequence"/>
</dbReference>
<keyword evidence="4" id="KW-1185">Reference proteome</keyword>
<reference evidence="3 4" key="1">
    <citation type="submission" date="2019-08" db="EMBL/GenBank/DDBJ databases">
        <authorList>
            <person name="Ye J."/>
        </authorList>
    </citation>
    <scope>NUCLEOTIDE SEQUENCE [LARGE SCALE GENOMIC DNA]</scope>
    <source>
        <strain evidence="3 4">TK008</strain>
    </source>
</reference>
<evidence type="ECO:0000259" key="2">
    <source>
        <dbReference type="Pfam" id="PF03466"/>
    </source>
</evidence>
<gene>
    <name evidence="3" type="ORF">FQV27_04175</name>
</gene>
<dbReference type="AlphaFoldDB" id="A0A5C6S997"/>
<dbReference type="OrthoDB" id="9796526at2"/>
<dbReference type="RefSeq" id="WP_147096533.1">
    <property type="nucleotide sequence ID" value="NZ_JBHUFH010000002.1"/>
</dbReference>
<dbReference type="GO" id="GO:0003700">
    <property type="term" value="F:DNA-binding transcription factor activity"/>
    <property type="evidence" value="ECO:0007669"/>
    <property type="project" value="TreeGrafter"/>
</dbReference>
<dbReference type="EMBL" id="VOPL01000001">
    <property type="protein sequence ID" value="TXB71051.1"/>
    <property type="molecule type" value="Genomic_DNA"/>
</dbReference>
<dbReference type="Pfam" id="PF03466">
    <property type="entry name" value="LysR_substrate"/>
    <property type="match status" value="1"/>
</dbReference>
<evidence type="ECO:0000256" key="1">
    <source>
        <dbReference type="ARBA" id="ARBA00009437"/>
    </source>
</evidence>
<dbReference type="InterPro" id="IPR005119">
    <property type="entry name" value="LysR_subst-bd"/>
</dbReference>
<name>A0A5C6S997_9RHOB</name>
<proteinExistence type="inferred from homology"/>
<evidence type="ECO:0000313" key="4">
    <source>
        <dbReference type="Proteomes" id="UP000321562"/>
    </source>
</evidence>
<sequence length="203" mass="22220">MAGPNEQVVISAVPLMGELIVPALMNIGATFPEIGVVYRSELGFANLADCSTIAIRAGAEPAGDRLAVRWLGRISVALVATQAYIARHGLPETPADLARYEMVAHDFPDGAAPWSRWLLHHTRTQRTIFRTNDETVLRLAIRSGRCAGFLPISSLIWSPELVELMPSSDEWAAPLWLVHDRGASQACRDVGRELADIVSRQLE</sequence>
<feature type="domain" description="LysR substrate-binding" evidence="2">
    <location>
        <begin position="3"/>
        <end position="186"/>
    </location>
</feature>
<dbReference type="PANTHER" id="PTHR30537:SF3">
    <property type="entry name" value="TRANSCRIPTIONAL REGULATORY PROTEIN"/>
    <property type="match status" value="1"/>
</dbReference>
<dbReference type="SUPFAM" id="SSF53850">
    <property type="entry name" value="Periplasmic binding protein-like II"/>
    <property type="match status" value="1"/>
</dbReference>
<comment type="similarity">
    <text evidence="1">Belongs to the LysR transcriptional regulatory family.</text>
</comment>
<accession>A0A5C6S997</accession>
<dbReference type="PANTHER" id="PTHR30537">
    <property type="entry name" value="HTH-TYPE TRANSCRIPTIONAL REGULATOR"/>
    <property type="match status" value="1"/>
</dbReference>
<dbReference type="Gene3D" id="3.40.190.290">
    <property type="match status" value="1"/>
</dbReference>
<comment type="caution">
    <text evidence="3">The sequence shown here is derived from an EMBL/GenBank/DDBJ whole genome shotgun (WGS) entry which is preliminary data.</text>
</comment>
<protein>
    <recommendedName>
        <fullName evidence="2">LysR substrate-binding domain-containing protein</fullName>
    </recommendedName>
</protein>
<evidence type="ECO:0000313" key="3">
    <source>
        <dbReference type="EMBL" id="TXB71051.1"/>
    </source>
</evidence>
<dbReference type="GO" id="GO:0043565">
    <property type="term" value="F:sequence-specific DNA binding"/>
    <property type="evidence" value="ECO:0007669"/>
    <property type="project" value="TreeGrafter"/>
</dbReference>
<dbReference type="InterPro" id="IPR058163">
    <property type="entry name" value="LysR-type_TF_proteobact-type"/>
</dbReference>
<organism evidence="3 4">
    <name type="scientific">Paracoccus aurantiacus</name>
    <dbReference type="NCBI Taxonomy" id="2599412"/>
    <lineage>
        <taxon>Bacteria</taxon>
        <taxon>Pseudomonadati</taxon>
        <taxon>Pseudomonadota</taxon>
        <taxon>Alphaproteobacteria</taxon>
        <taxon>Rhodobacterales</taxon>
        <taxon>Paracoccaceae</taxon>
        <taxon>Paracoccus</taxon>
    </lineage>
</organism>